<dbReference type="GO" id="GO:0016567">
    <property type="term" value="P:protein ubiquitination"/>
    <property type="evidence" value="ECO:0007669"/>
    <property type="project" value="TreeGrafter"/>
</dbReference>
<reference evidence="8" key="1">
    <citation type="submission" date="2025-08" db="UniProtKB">
        <authorList>
            <consortium name="Ensembl"/>
        </authorList>
    </citation>
    <scope>IDENTIFICATION</scope>
</reference>
<dbReference type="CDD" id="cd18399">
    <property type="entry name" value="BTB_POZ_KCTD10_BACURD3"/>
    <property type="match status" value="1"/>
</dbReference>
<dbReference type="OMA" id="AEICCTS"/>
<evidence type="ECO:0000256" key="3">
    <source>
        <dbReference type="ARBA" id="ARBA00022786"/>
    </source>
</evidence>
<feature type="domain" description="BTB" evidence="7">
    <location>
        <begin position="157"/>
        <end position="225"/>
    </location>
</feature>
<comment type="similarity">
    <text evidence="5">Belongs to the BACURD family.</text>
</comment>
<comment type="pathway">
    <text evidence="2">Protein modification; protein ubiquitination.</text>
</comment>
<dbReference type="InterPro" id="IPR011333">
    <property type="entry name" value="SKP1/BTB/POZ_sf"/>
</dbReference>
<evidence type="ECO:0000256" key="2">
    <source>
        <dbReference type="ARBA" id="ARBA00004906"/>
    </source>
</evidence>
<keyword evidence="4" id="KW-0539">Nucleus</keyword>
<dbReference type="Ensembl" id="ENSFTIT00000008770.1">
    <property type="protein sequence ID" value="ENSFTIP00000008395.1"/>
    <property type="gene ID" value="ENSFTIG00000005692.1"/>
</dbReference>
<dbReference type="InterPro" id="IPR045068">
    <property type="entry name" value="BACURD1-3"/>
</dbReference>
<evidence type="ECO:0000256" key="1">
    <source>
        <dbReference type="ARBA" id="ARBA00004123"/>
    </source>
</evidence>
<dbReference type="Pfam" id="PF02214">
    <property type="entry name" value="BTB_2"/>
    <property type="match status" value="1"/>
</dbReference>
<dbReference type="SUPFAM" id="SSF54695">
    <property type="entry name" value="POZ domain"/>
    <property type="match status" value="1"/>
</dbReference>
<feature type="region of interest" description="Disordered" evidence="6">
    <location>
        <begin position="1"/>
        <end position="59"/>
    </location>
</feature>
<evidence type="ECO:0000256" key="4">
    <source>
        <dbReference type="ARBA" id="ARBA00023242"/>
    </source>
</evidence>
<feature type="compositionally biased region" description="Basic residues" evidence="6">
    <location>
        <begin position="41"/>
        <end position="53"/>
    </location>
</feature>
<reference evidence="8" key="2">
    <citation type="submission" date="2025-09" db="UniProtKB">
        <authorList>
            <consortium name="Ensembl"/>
        </authorList>
    </citation>
    <scope>IDENTIFICATION</scope>
</reference>
<dbReference type="GO" id="GO:0031463">
    <property type="term" value="C:Cul3-RING ubiquitin ligase complex"/>
    <property type="evidence" value="ECO:0007669"/>
    <property type="project" value="TreeGrafter"/>
</dbReference>
<dbReference type="GO" id="GO:0005634">
    <property type="term" value="C:nucleus"/>
    <property type="evidence" value="ECO:0007669"/>
    <property type="project" value="UniProtKB-SubCell"/>
</dbReference>
<proteinExistence type="inferred from homology"/>
<dbReference type="FunFam" id="3.30.710.10:FF:000013">
    <property type="entry name" value="BTB/POZ domain-containing adapter for CUL3-mediated RhoA degradation protein 3"/>
    <property type="match status" value="1"/>
</dbReference>
<evidence type="ECO:0000256" key="6">
    <source>
        <dbReference type="SAM" id="MobiDB-lite"/>
    </source>
</evidence>
<evidence type="ECO:0000313" key="8">
    <source>
        <dbReference type="Ensembl" id="ENSFTIP00000008395.1"/>
    </source>
</evidence>
<name>A0A8C4U7Q4_FALTI</name>
<feature type="compositionally biased region" description="Pro residues" evidence="6">
    <location>
        <begin position="9"/>
        <end position="21"/>
    </location>
</feature>
<dbReference type="PANTHER" id="PTHR11145:SF14">
    <property type="entry name" value="BTB_POZ DOMAIN-CONTAINING ADAPTER FOR CUL3-MEDIATED RHOA DEGRADATION PROTEIN 3"/>
    <property type="match status" value="1"/>
</dbReference>
<evidence type="ECO:0000313" key="9">
    <source>
        <dbReference type="Proteomes" id="UP000694562"/>
    </source>
</evidence>
<dbReference type="AlphaFoldDB" id="A0A8C4U7Q4"/>
<dbReference type="Gene3D" id="3.30.710.10">
    <property type="entry name" value="Potassium Channel Kv1.1, Chain A"/>
    <property type="match status" value="1"/>
</dbReference>
<comment type="subcellular location">
    <subcellularLocation>
        <location evidence="1">Nucleus</location>
    </subcellularLocation>
</comment>
<dbReference type="GO" id="GO:0035024">
    <property type="term" value="P:negative regulation of Rho protein signal transduction"/>
    <property type="evidence" value="ECO:0007669"/>
    <property type="project" value="TreeGrafter"/>
</dbReference>
<keyword evidence="3" id="KW-0833">Ubl conjugation pathway</keyword>
<dbReference type="InterPro" id="IPR003131">
    <property type="entry name" value="T1-type_BTB"/>
</dbReference>
<sequence length="439" mass="48775">MAGPGSPGAAPPPASPRPAAPLPGSLVPRVRAQGPAGNPRCRCRSARRLHSARHSPSSRLRARCCLAGPRCAPPPRWARPGEAERDSGRVWRRTRAGAEVTPAGRKFPPPRRSRSLGPWGCAAPFMEEMSGESVVSSAVPAAATRTTSFKGTSPSSKYVKLNIGGALYYTTMQTLTKQDTMLKAMFSGRMEVLTDSEGWILIDRCGKHFGTILNYLRDGAVPLPESRREIEELLAEAKYYLVQGLVDECQAALQQNKDAYEPFCKVPVITSSKEEQKLIATSNKPAVKLLYNRSNNKYSYTSNSDDNMLKNIELFDKLSLRFNGRVLFIKDVIGDEICCWSFYGQGRKIAEVCCTSIVYATEKKQTKVEFPEARIYEETLNILLYESQDGRGPDNALLEATGGAAGRSHHLDEDEERERIERVRRIHIKRPDDRAHLHQ</sequence>
<protein>
    <submittedName>
        <fullName evidence="8">Potassium channel tetramerization domain containing 10</fullName>
    </submittedName>
</protein>
<accession>A0A8C4U7Q4</accession>
<evidence type="ECO:0000259" key="7">
    <source>
        <dbReference type="PROSITE" id="PS50097"/>
    </source>
</evidence>
<dbReference type="SMART" id="SM00225">
    <property type="entry name" value="BTB"/>
    <property type="match status" value="1"/>
</dbReference>
<dbReference type="GO" id="GO:0004842">
    <property type="term" value="F:ubiquitin-protein transferase activity"/>
    <property type="evidence" value="ECO:0007669"/>
    <property type="project" value="TreeGrafter"/>
</dbReference>
<keyword evidence="9" id="KW-1185">Reference proteome</keyword>
<dbReference type="GO" id="GO:0043161">
    <property type="term" value="P:proteasome-mediated ubiquitin-dependent protein catabolic process"/>
    <property type="evidence" value="ECO:0007669"/>
    <property type="project" value="TreeGrafter"/>
</dbReference>
<dbReference type="Proteomes" id="UP000694562">
    <property type="component" value="Unplaced"/>
</dbReference>
<dbReference type="PANTHER" id="PTHR11145">
    <property type="entry name" value="BTB/POZ DOMAIN-CONTAINING ADAPTER FOR CUL3-MEDIATED RHOA DEGRADATION PROTEIN FAMILY MEMBER"/>
    <property type="match status" value="1"/>
</dbReference>
<dbReference type="InterPro" id="IPR000210">
    <property type="entry name" value="BTB/POZ_dom"/>
</dbReference>
<evidence type="ECO:0000256" key="5">
    <source>
        <dbReference type="ARBA" id="ARBA00025759"/>
    </source>
</evidence>
<dbReference type="OrthoDB" id="2333377at2759"/>
<organism evidence="8 9">
    <name type="scientific">Falco tinnunculus</name>
    <name type="common">Common kestrel</name>
    <dbReference type="NCBI Taxonomy" id="100819"/>
    <lineage>
        <taxon>Eukaryota</taxon>
        <taxon>Metazoa</taxon>
        <taxon>Chordata</taxon>
        <taxon>Craniata</taxon>
        <taxon>Vertebrata</taxon>
        <taxon>Euteleostomi</taxon>
        <taxon>Archelosauria</taxon>
        <taxon>Archosauria</taxon>
        <taxon>Dinosauria</taxon>
        <taxon>Saurischia</taxon>
        <taxon>Theropoda</taxon>
        <taxon>Coelurosauria</taxon>
        <taxon>Aves</taxon>
        <taxon>Neognathae</taxon>
        <taxon>Neoaves</taxon>
        <taxon>Telluraves</taxon>
        <taxon>Australaves</taxon>
        <taxon>Falconiformes</taxon>
        <taxon>Falconidae</taxon>
        <taxon>Falco</taxon>
    </lineage>
</organism>
<dbReference type="PROSITE" id="PS50097">
    <property type="entry name" value="BTB"/>
    <property type="match status" value="1"/>
</dbReference>
<dbReference type="GO" id="GO:0051260">
    <property type="term" value="P:protein homooligomerization"/>
    <property type="evidence" value="ECO:0007669"/>
    <property type="project" value="InterPro"/>
</dbReference>
<feature type="region of interest" description="Disordered" evidence="6">
    <location>
        <begin position="95"/>
        <end position="115"/>
    </location>
</feature>